<reference evidence="1 2" key="1">
    <citation type="submission" date="2015-03" db="EMBL/GenBank/DDBJ databases">
        <authorList>
            <consortium name="Pathogen Informatics"/>
            <person name="Murphy D."/>
        </authorList>
    </citation>
    <scope>NUCLEOTIDE SEQUENCE [LARGE SCALE GENOMIC DNA]</scope>
    <source>
        <strain evidence="2">type strain: CIP110231</strain>
    </source>
</reference>
<evidence type="ECO:0000313" key="1">
    <source>
        <dbReference type="EMBL" id="CNE02097.1"/>
    </source>
</evidence>
<evidence type="ECO:0000313" key="2">
    <source>
        <dbReference type="Proteomes" id="UP000040578"/>
    </source>
</evidence>
<protein>
    <submittedName>
        <fullName evidence="1">Uncharacterized protein</fullName>
    </submittedName>
</protein>
<sequence>MQTQGVKMNKLRYVIRHNQPKEIAPNQIKGIASPSALASYVMIQL</sequence>
<organism evidence="1 2">
    <name type="scientific">Yersinia nurmii</name>
    <dbReference type="NCBI Taxonomy" id="685706"/>
    <lineage>
        <taxon>Bacteria</taxon>
        <taxon>Pseudomonadati</taxon>
        <taxon>Pseudomonadota</taxon>
        <taxon>Gammaproteobacteria</taxon>
        <taxon>Enterobacterales</taxon>
        <taxon>Yersiniaceae</taxon>
        <taxon>Yersinia</taxon>
    </lineage>
</organism>
<accession>A0ABM9S3H6</accession>
<name>A0ABM9S3H6_9GAMM</name>
<comment type="caution">
    <text evidence="1">The sequence shown here is derived from an EMBL/GenBank/DDBJ whole genome shotgun (WGS) entry which is preliminary data.</text>
</comment>
<dbReference type="EMBL" id="CPYD01000001">
    <property type="protein sequence ID" value="CNE02097.1"/>
    <property type="molecule type" value="Genomic_DNA"/>
</dbReference>
<gene>
    <name evidence="1" type="ORF">ERS137967_00592</name>
</gene>
<dbReference type="Proteomes" id="UP000040578">
    <property type="component" value="Unassembled WGS sequence"/>
</dbReference>
<proteinExistence type="predicted"/>
<keyword evidence="2" id="KW-1185">Reference proteome</keyword>